<dbReference type="OrthoDB" id="10253408at2759"/>
<dbReference type="CDD" id="cd02248">
    <property type="entry name" value="Peptidase_C1A"/>
    <property type="match status" value="1"/>
</dbReference>
<evidence type="ECO:0000259" key="9">
    <source>
        <dbReference type="SMART" id="SM00848"/>
    </source>
</evidence>
<feature type="domain" description="Cathepsin propeptide inhibitor" evidence="9">
    <location>
        <begin position="63"/>
        <end position="119"/>
    </location>
</feature>
<dbReference type="SMART" id="SM00848">
    <property type="entry name" value="Inhibitor_I29"/>
    <property type="match status" value="1"/>
</dbReference>
<keyword evidence="5" id="KW-0788">Thiol protease</keyword>
<protein>
    <submittedName>
        <fullName evidence="10">Zingipain-2</fullName>
    </submittedName>
</protein>
<keyword evidence="6" id="KW-1015">Disulfide bond</keyword>
<dbReference type="InterPro" id="IPR038765">
    <property type="entry name" value="Papain-like_cys_pep_sf"/>
</dbReference>
<keyword evidence="3" id="KW-0732">Signal</keyword>
<dbReference type="InterPro" id="IPR013128">
    <property type="entry name" value="Peptidase_C1A"/>
</dbReference>
<dbReference type="PROSITE" id="PS00640">
    <property type="entry name" value="THIOL_PROTEASE_ASN"/>
    <property type="match status" value="1"/>
</dbReference>
<keyword evidence="4" id="KW-0378">Hydrolase</keyword>
<sequence length="370" mass="41858">MSIRCEYHKLIRLVYSSLRMKTPTILQFFYLVIVLLYFLCLSSDACSETHKQNNVTDPMEKRYRQWMKRHGRRYGSREEWNFRFGIYQSNLQLIEYINSQNLSYKLRDNEFADMTNLEFRSAYLGYKSPRFLHKGGYNFTFDNSLAPPSMDWRKRGAVTPVKNQGNCGSCWAFSTIAAVEGINKIKTGKLVSLSEQELIDCDYNKYNQGCQGGSMEKAFAFIEKIGGITTEKDYPYEGKNDKCNTIEEKKRAAKISSYKAIPAGSEEALLAAVAKQPVSVAIDASGYDFQLYSSGIFSGYCGKNLNHGVAAVGYGEANGEKYWLVKNSWGAHWGEAGYIKMKRDSADKDGICGIAMEASYPVKKSRGILC</sequence>
<feature type="transmembrane region" description="Helical" evidence="7">
    <location>
        <begin position="20"/>
        <end position="39"/>
    </location>
</feature>
<keyword evidence="7" id="KW-0812">Transmembrane</keyword>
<accession>A0A8S0PKB9</accession>
<dbReference type="PRINTS" id="PR00705">
    <property type="entry name" value="PAPAIN"/>
</dbReference>
<evidence type="ECO:0000256" key="3">
    <source>
        <dbReference type="ARBA" id="ARBA00022729"/>
    </source>
</evidence>
<dbReference type="Gene3D" id="3.90.70.10">
    <property type="entry name" value="Cysteine proteinases"/>
    <property type="match status" value="1"/>
</dbReference>
<evidence type="ECO:0000313" key="11">
    <source>
        <dbReference type="Proteomes" id="UP000594638"/>
    </source>
</evidence>
<evidence type="ECO:0000259" key="8">
    <source>
        <dbReference type="SMART" id="SM00645"/>
    </source>
</evidence>
<dbReference type="SUPFAM" id="SSF54001">
    <property type="entry name" value="Cysteine proteinases"/>
    <property type="match status" value="1"/>
</dbReference>
<dbReference type="InterPro" id="IPR013201">
    <property type="entry name" value="Prot_inhib_I29"/>
</dbReference>
<keyword evidence="7" id="KW-1133">Transmembrane helix</keyword>
<dbReference type="GO" id="GO:0008234">
    <property type="term" value="F:cysteine-type peptidase activity"/>
    <property type="evidence" value="ECO:0007669"/>
    <property type="project" value="UniProtKB-KW"/>
</dbReference>
<dbReference type="PANTHER" id="PTHR12411">
    <property type="entry name" value="CYSTEINE PROTEASE FAMILY C1-RELATED"/>
    <property type="match status" value="1"/>
</dbReference>
<evidence type="ECO:0000256" key="7">
    <source>
        <dbReference type="SAM" id="Phobius"/>
    </source>
</evidence>
<reference evidence="10 11" key="1">
    <citation type="submission" date="2019-12" db="EMBL/GenBank/DDBJ databases">
        <authorList>
            <person name="Alioto T."/>
            <person name="Alioto T."/>
            <person name="Gomez Garrido J."/>
        </authorList>
    </citation>
    <scope>NUCLEOTIDE SEQUENCE [LARGE SCALE GENOMIC DNA]</scope>
</reference>
<feature type="domain" description="Peptidase C1A papain C-terminal" evidence="8">
    <location>
        <begin position="146"/>
        <end position="362"/>
    </location>
</feature>
<dbReference type="FunFam" id="3.90.70.10:FF:000067">
    <property type="entry name" value="Senescence-specific cysteine protease"/>
    <property type="match status" value="1"/>
</dbReference>
<evidence type="ECO:0000256" key="1">
    <source>
        <dbReference type="ARBA" id="ARBA00008455"/>
    </source>
</evidence>
<evidence type="ECO:0000256" key="5">
    <source>
        <dbReference type="ARBA" id="ARBA00022807"/>
    </source>
</evidence>
<dbReference type="InterPro" id="IPR000668">
    <property type="entry name" value="Peptidase_C1A_C"/>
</dbReference>
<dbReference type="SMART" id="SM00645">
    <property type="entry name" value="Pept_C1"/>
    <property type="match status" value="1"/>
</dbReference>
<comment type="caution">
    <text evidence="10">The sequence shown here is derived from an EMBL/GenBank/DDBJ whole genome shotgun (WGS) entry which is preliminary data.</text>
</comment>
<dbReference type="PROSITE" id="PS00139">
    <property type="entry name" value="THIOL_PROTEASE_CYS"/>
    <property type="match status" value="1"/>
</dbReference>
<dbReference type="AlphaFoldDB" id="A0A8S0PKB9"/>
<name>A0A8S0PKB9_OLEEU</name>
<evidence type="ECO:0000313" key="10">
    <source>
        <dbReference type="EMBL" id="CAA2949692.1"/>
    </source>
</evidence>
<dbReference type="Gramene" id="OE9A009929T1">
    <property type="protein sequence ID" value="OE9A009929C1"/>
    <property type="gene ID" value="OE9A009929"/>
</dbReference>
<dbReference type="Proteomes" id="UP000594638">
    <property type="component" value="Unassembled WGS sequence"/>
</dbReference>
<evidence type="ECO:0000256" key="6">
    <source>
        <dbReference type="ARBA" id="ARBA00023157"/>
    </source>
</evidence>
<dbReference type="PROSITE" id="PS00639">
    <property type="entry name" value="THIOL_PROTEASE_HIS"/>
    <property type="match status" value="1"/>
</dbReference>
<evidence type="ECO:0000256" key="2">
    <source>
        <dbReference type="ARBA" id="ARBA00022670"/>
    </source>
</evidence>
<dbReference type="InterPro" id="IPR039417">
    <property type="entry name" value="Peptidase_C1A_papain-like"/>
</dbReference>
<proteinExistence type="inferred from homology"/>
<dbReference type="InterPro" id="IPR025661">
    <property type="entry name" value="Pept_asp_AS"/>
</dbReference>
<keyword evidence="2" id="KW-0645">Protease</keyword>
<dbReference type="InterPro" id="IPR000169">
    <property type="entry name" value="Pept_cys_AS"/>
</dbReference>
<keyword evidence="11" id="KW-1185">Reference proteome</keyword>
<evidence type="ECO:0000256" key="4">
    <source>
        <dbReference type="ARBA" id="ARBA00022801"/>
    </source>
</evidence>
<dbReference type="EMBL" id="CACTIH010000073">
    <property type="protein sequence ID" value="CAA2949692.1"/>
    <property type="molecule type" value="Genomic_DNA"/>
</dbReference>
<gene>
    <name evidence="10" type="ORF">OLEA9_A009929</name>
</gene>
<comment type="similarity">
    <text evidence="1">Belongs to the peptidase C1 family.</text>
</comment>
<keyword evidence="7" id="KW-0472">Membrane</keyword>
<dbReference type="GO" id="GO:0006508">
    <property type="term" value="P:proteolysis"/>
    <property type="evidence" value="ECO:0007669"/>
    <property type="project" value="UniProtKB-KW"/>
</dbReference>
<dbReference type="InterPro" id="IPR025660">
    <property type="entry name" value="Pept_his_AS"/>
</dbReference>
<organism evidence="10 11">
    <name type="scientific">Olea europaea subsp. europaea</name>
    <dbReference type="NCBI Taxonomy" id="158383"/>
    <lineage>
        <taxon>Eukaryota</taxon>
        <taxon>Viridiplantae</taxon>
        <taxon>Streptophyta</taxon>
        <taxon>Embryophyta</taxon>
        <taxon>Tracheophyta</taxon>
        <taxon>Spermatophyta</taxon>
        <taxon>Magnoliopsida</taxon>
        <taxon>eudicotyledons</taxon>
        <taxon>Gunneridae</taxon>
        <taxon>Pentapetalae</taxon>
        <taxon>asterids</taxon>
        <taxon>lamiids</taxon>
        <taxon>Lamiales</taxon>
        <taxon>Oleaceae</taxon>
        <taxon>Oleeae</taxon>
        <taxon>Olea</taxon>
    </lineage>
</organism>
<dbReference type="Pfam" id="PF08246">
    <property type="entry name" value="Inhibitor_I29"/>
    <property type="match status" value="1"/>
</dbReference>
<dbReference type="Pfam" id="PF00112">
    <property type="entry name" value="Peptidase_C1"/>
    <property type="match status" value="1"/>
</dbReference>